<dbReference type="EMBL" id="JBHSAP010000018">
    <property type="protein sequence ID" value="MFC4078300.1"/>
    <property type="molecule type" value="Genomic_DNA"/>
</dbReference>
<dbReference type="NCBIfam" id="TIGR00176">
    <property type="entry name" value="mobB"/>
    <property type="match status" value="1"/>
</dbReference>
<dbReference type="Gene3D" id="3.40.50.300">
    <property type="entry name" value="P-loop containing nucleotide triphosphate hydrolases"/>
    <property type="match status" value="1"/>
</dbReference>
<dbReference type="Pfam" id="PF03205">
    <property type="entry name" value="MobB"/>
    <property type="match status" value="1"/>
</dbReference>
<evidence type="ECO:0000313" key="2">
    <source>
        <dbReference type="EMBL" id="MFC4078300.1"/>
    </source>
</evidence>
<name>A0ABV8JIW6_9BACL</name>
<protein>
    <submittedName>
        <fullName evidence="2">Molybdopterin-guanine dinucleotide biosynthesis protein B</fullName>
    </submittedName>
</protein>
<evidence type="ECO:0000313" key="3">
    <source>
        <dbReference type="Proteomes" id="UP001595843"/>
    </source>
</evidence>
<dbReference type="InterPro" id="IPR052539">
    <property type="entry name" value="MGD_biosynthesis_adapter"/>
</dbReference>
<organism evidence="2 3">
    <name type="scientific">Salinithrix halophila</name>
    <dbReference type="NCBI Taxonomy" id="1485204"/>
    <lineage>
        <taxon>Bacteria</taxon>
        <taxon>Bacillati</taxon>
        <taxon>Bacillota</taxon>
        <taxon>Bacilli</taxon>
        <taxon>Bacillales</taxon>
        <taxon>Thermoactinomycetaceae</taxon>
        <taxon>Salinithrix</taxon>
    </lineage>
</organism>
<dbReference type="CDD" id="cd03116">
    <property type="entry name" value="MobB"/>
    <property type="match status" value="1"/>
</dbReference>
<feature type="domain" description="Molybdopterin-guanine dinucleotide biosynthesis protein B (MobB)" evidence="1">
    <location>
        <begin position="1"/>
        <end position="127"/>
    </location>
</feature>
<keyword evidence="3" id="KW-1185">Reference proteome</keyword>
<accession>A0ABV8JIW6</accession>
<dbReference type="InterPro" id="IPR027417">
    <property type="entry name" value="P-loop_NTPase"/>
</dbReference>
<dbReference type="SUPFAM" id="SSF52540">
    <property type="entry name" value="P-loop containing nucleoside triphosphate hydrolases"/>
    <property type="match status" value="1"/>
</dbReference>
<proteinExistence type="predicted"/>
<dbReference type="PANTHER" id="PTHR40072">
    <property type="entry name" value="MOLYBDOPTERIN-GUANINE DINUCLEOTIDE BIOSYNTHESIS ADAPTER PROTEIN-RELATED"/>
    <property type="match status" value="1"/>
</dbReference>
<dbReference type="InterPro" id="IPR004435">
    <property type="entry name" value="MobB_dom"/>
</dbReference>
<evidence type="ECO:0000259" key="1">
    <source>
        <dbReference type="Pfam" id="PF03205"/>
    </source>
</evidence>
<gene>
    <name evidence="2" type="primary">mobB</name>
    <name evidence="2" type="ORF">ACFOUO_15995</name>
</gene>
<dbReference type="PANTHER" id="PTHR40072:SF1">
    <property type="entry name" value="MOLYBDOPTERIN-GUANINE DINUCLEOTIDE BIOSYNTHESIS ADAPTER PROTEIN"/>
    <property type="match status" value="1"/>
</dbReference>
<sequence>MLQIVGHANSGKTTLITALINHLTGWGYQIGTVKHHAKDLEMDVPGKDSWLHRQAGASPVTLITGNQAAVFYPTPPSLDLLLEHYQETDLVLVEGFKRAPFPKWAVLKDGEDPSWAKELVGLRAVVSPKKTKGWPVPSYRLNETKAMAEAVRRFINENG</sequence>
<dbReference type="Proteomes" id="UP001595843">
    <property type="component" value="Unassembled WGS sequence"/>
</dbReference>
<comment type="caution">
    <text evidence="2">The sequence shown here is derived from an EMBL/GenBank/DDBJ whole genome shotgun (WGS) entry which is preliminary data.</text>
</comment>
<reference evidence="3" key="1">
    <citation type="journal article" date="2019" name="Int. J. Syst. Evol. Microbiol.">
        <title>The Global Catalogue of Microorganisms (GCM) 10K type strain sequencing project: providing services to taxonomists for standard genome sequencing and annotation.</title>
        <authorList>
            <consortium name="The Broad Institute Genomics Platform"/>
            <consortium name="The Broad Institute Genome Sequencing Center for Infectious Disease"/>
            <person name="Wu L."/>
            <person name="Ma J."/>
        </authorList>
    </citation>
    <scope>NUCLEOTIDE SEQUENCE [LARGE SCALE GENOMIC DNA]</scope>
    <source>
        <strain evidence="3">IBRC-M 10813</strain>
    </source>
</reference>